<proteinExistence type="predicted"/>
<keyword evidence="1" id="KW-1133">Transmembrane helix</keyword>
<feature type="transmembrane region" description="Helical" evidence="1">
    <location>
        <begin position="28"/>
        <end position="51"/>
    </location>
</feature>
<dbReference type="AlphaFoldDB" id="A0A8J6FRU7"/>
<accession>A0A8J6FRU7</accession>
<comment type="caution">
    <text evidence="2">The sequence shown here is derived from an EMBL/GenBank/DDBJ whole genome shotgun (WGS) entry which is preliminary data.</text>
</comment>
<dbReference type="Proteomes" id="UP000770717">
    <property type="component" value="Unassembled WGS sequence"/>
</dbReference>
<reference evidence="2" key="1">
    <citation type="thesis" date="2020" institute="ProQuest LLC" country="789 East Eisenhower Parkway, Ann Arbor, MI, USA">
        <title>Comparative Genomics and Chromosome Evolution.</title>
        <authorList>
            <person name="Mudd A.B."/>
        </authorList>
    </citation>
    <scope>NUCLEOTIDE SEQUENCE</scope>
    <source>
        <strain evidence="2">HN-11 Male</strain>
        <tissue evidence="2">Kidney and liver</tissue>
    </source>
</reference>
<sequence>MLIHCSLKRFSHVGNRFNDAWTTYFLKGPFFCFLMMNSLFSTLYVPMYSLLPPKVWMGIYGSPTRCCSPTIPLCINCTSHVCPPNWIAASGCCQQ</sequence>
<organism evidence="2 3">
    <name type="scientific">Eleutherodactylus coqui</name>
    <name type="common">Puerto Rican coqui</name>
    <dbReference type="NCBI Taxonomy" id="57060"/>
    <lineage>
        <taxon>Eukaryota</taxon>
        <taxon>Metazoa</taxon>
        <taxon>Chordata</taxon>
        <taxon>Craniata</taxon>
        <taxon>Vertebrata</taxon>
        <taxon>Euteleostomi</taxon>
        <taxon>Amphibia</taxon>
        <taxon>Batrachia</taxon>
        <taxon>Anura</taxon>
        <taxon>Neobatrachia</taxon>
        <taxon>Hyloidea</taxon>
        <taxon>Eleutherodactylidae</taxon>
        <taxon>Eleutherodactylinae</taxon>
        <taxon>Eleutherodactylus</taxon>
        <taxon>Eleutherodactylus</taxon>
    </lineage>
</organism>
<keyword evidence="3" id="KW-1185">Reference proteome</keyword>
<keyword evidence="1" id="KW-0472">Membrane</keyword>
<gene>
    <name evidence="2" type="ORF">GDO78_001024</name>
</gene>
<protein>
    <submittedName>
        <fullName evidence="2">Uncharacterized protein</fullName>
    </submittedName>
</protein>
<evidence type="ECO:0000313" key="2">
    <source>
        <dbReference type="EMBL" id="KAG9492838.1"/>
    </source>
</evidence>
<name>A0A8J6FRU7_ELECQ</name>
<evidence type="ECO:0000256" key="1">
    <source>
        <dbReference type="SAM" id="Phobius"/>
    </source>
</evidence>
<dbReference type="EMBL" id="WNTK01000001">
    <property type="protein sequence ID" value="KAG9492838.1"/>
    <property type="molecule type" value="Genomic_DNA"/>
</dbReference>
<keyword evidence="1" id="KW-0812">Transmembrane</keyword>
<evidence type="ECO:0000313" key="3">
    <source>
        <dbReference type="Proteomes" id="UP000770717"/>
    </source>
</evidence>